<comment type="subcellular location">
    <subcellularLocation>
        <location evidence="1">Membrane</location>
        <topology evidence="1">Multi-pass membrane protein</topology>
    </subcellularLocation>
</comment>
<feature type="transmembrane region" description="Helical" evidence="6">
    <location>
        <begin position="52"/>
        <end position="73"/>
    </location>
</feature>
<evidence type="ECO:0000259" key="7">
    <source>
        <dbReference type="Pfam" id="PF20684"/>
    </source>
</evidence>
<feature type="transmembrane region" description="Helical" evidence="6">
    <location>
        <begin position="173"/>
        <end position="200"/>
    </location>
</feature>
<evidence type="ECO:0000256" key="2">
    <source>
        <dbReference type="ARBA" id="ARBA00022692"/>
    </source>
</evidence>
<organism evidence="8 9">
    <name type="scientific">Cytospora chrysosperma</name>
    <name type="common">Cytospora canker fungus</name>
    <name type="synonym">Sphaeria chrysosperma</name>
    <dbReference type="NCBI Taxonomy" id="252740"/>
    <lineage>
        <taxon>Eukaryota</taxon>
        <taxon>Fungi</taxon>
        <taxon>Dikarya</taxon>
        <taxon>Ascomycota</taxon>
        <taxon>Pezizomycotina</taxon>
        <taxon>Sordariomycetes</taxon>
        <taxon>Sordariomycetidae</taxon>
        <taxon>Diaporthales</taxon>
        <taxon>Cytosporaceae</taxon>
        <taxon>Cytospora</taxon>
    </lineage>
</organism>
<evidence type="ECO:0000256" key="3">
    <source>
        <dbReference type="ARBA" id="ARBA00022989"/>
    </source>
</evidence>
<accession>A0A423WG57</accession>
<comment type="similarity">
    <text evidence="5">Belongs to the SAT4 family.</text>
</comment>
<evidence type="ECO:0000256" key="5">
    <source>
        <dbReference type="ARBA" id="ARBA00038359"/>
    </source>
</evidence>
<evidence type="ECO:0000313" key="9">
    <source>
        <dbReference type="Proteomes" id="UP000284375"/>
    </source>
</evidence>
<keyword evidence="4 6" id="KW-0472">Membrane</keyword>
<dbReference type="Proteomes" id="UP000284375">
    <property type="component" value="Unassembled WGS sequence"/>
</dbReference>
<dbReference type="EMBL" id="LJZO01000005">
    <property type="protein sequence ID" value="ROW02370.1"/>
    <property type="molecule type" value="Genomic_DNA"/>
</dbReference>
<dbReference type="InterPro" id="IPR049326">
    <property type="entry name" value="Rhodopsin_dom_fungi"/>
</dbReference>
<name>A0A423WG57_CYTCH</name>
<dbReference type="Pfam" id="PF20684">
    <property type="entry name" value="Fung_rhodopsin"/>
    <property type="match status" value="1"/>
</dbReference>
<protein>
    <recommendedName>
        <fullName evidence="7">Rhodopsin domain-containing protein</fullName>
    </recommendedName>
</protein>
<keyword evidence="2 6" id="KW-0812">Transmembrane</keyword>
<dbReference type="InterPro" id="IPR052337">
    <property type="entry name" value="SAT4-like"/>
</dbReference>
<dbReference type="PANTHER" id="PTHR33048">
    <property type="entry name" value="PTH11-LIKE INTEGRAL MEMBRANE PROTEIN (AFU_ORTHOLOGUE AFUA_5G11245)"/>
    <property type="match status" value="1"/>
</dbReference>
<feature type="transmembrane region" description="Helical" evidence="6">
    <location>
        <begin position="212"/>
        <end position="230"/>
    </location>
</feature>
<dbReference type="PANTHER" id="PTHR33048:SF155">
    <property type="entry name" value="INTEGRAL MEMBRANE PROTEIN"/>
    <property type="match status" value="1"/>
</dbReference>
<dbReference type="OrthoDB" id="5429740at2759"/>
<dbReference type="AlphaFoldDB" id="A0A423WG57"/>
<keyword evidence="9" id="KW-1185">Reference proteome</keyword>
<feature type="transmembrane region" description="Helical" evidence="6">
    <location>
        <begin position="93"/>
        <end position="118"/>
    </location>
</feature>
<gene>
    <name evidence="8" type="ORF">VSDG_02304</name>
</gene>
<feature type="transmembrane region" description="Helical" evidence="6">
    <location>
        <begin position="130"/>
        <end position="153"/>
    </location>
</feature>
<dbReference type="GO" id="GO:0016020">
    <property type="term" value="C:membrane"/>
    <property type="evidence" value="ECO:0007669"/>
    <property type="project" value="UniProtKB-SubCell"/>
</dbReference>
<evidence type="ECO:0000313" key="8">
    <source>
        <dbReference type="EMBL" id="ROW02370.1"/>
    </source>
</evidence>
<evidence type="ECO:0000256" key="1">
    <source>
        <dbReference type="ARBA" id="ARBA00004141"/>
    </source>
</evidence>
<feature type="domain" description="Rhodopsin" evidence="7">
    <location>
        <begin position="36"/>
        <end position="275"/>
    </location>
</feature>
<feature type="transmembrane region" description="Helical" evidence="6">
    <location>
        <begin position="18"/>
        <end position="40"/>
    </location>
</feature>
<keyword evidence="3 6" id="KW-1133">Transmembrane helix</keyword>
<sequence>MDVVEGSDAWKAQDKGPAIVTACWAVTALSTVFVAARIYVQGGLMKKFKSDDICVILALICGYISTGLSTVAVRYGNGKHFSLLTTEQQEYTILYTTAAFCPGVISFGLPKLAVVILLTRLLNPSRYHKWFIWWLGIWCMLTLFATCGVLLGQCTPTNSLWNFSVEGKCFSKTILVGYCIYAGAFSAFVDIYLAVYPTIVLYKLQITTSKKLALCGALGIGSISGVVAIYKTTRIPSLASADFSYDTSDLVVWTVIEGSTIIIACSIPLLRPLLELVLKRNPFSSNKATGSESAARYYGGSRFTKGSAIELKDHKVKSARDNFGFTVADGNSQESILAPEQKAVDVLATSKGSPETQKQGVIMKTFEVDVSVSYSSTSTEPADAIDSHRQW</sequence>
<evidence type="ECO:0000256" key="4">
    <source>
        <dbReference type="ARBA" id="ARBA00023136"/>
    </source>
</evidence>
<dbReference type="STRING" id="252740.A0A423WG57"/>
<comment type="caution">
    <text evidence="8">The sequence shown here is derived from an EMBL/GenBank/DDBJ whole genome shotgun (WGS) entry which is preliminary data.</text>
</comment>
<proteinExistence type="inferred from homology"/>
<reference evidence="8 9" key="1">
    <citation type="submission" date="2015-09" db="EMBL/GenBank/DDBJ databases">
        <title>Host preference determinants of Valsa canker pathogens revealed by comparative genomics.</title>
        <authorList>
            <person name="Yin Z."/>
            <person name="Huang L."/>
        </authorList>
    </citation>
    <scope>NUCLEOTIDE SEQUENCE [LARGE SCALE GENOMIC DNA]</scope>
    <source>
        <strain evidence="8 9">YSFL</strain>
    </source>
</reference>
<evidence type="ECO:0000256" key="6">
    <source>
        <dbReference type="SAM" id="Phobius"/>
    </source>
</evidence>
<feature type="transmembrane region" description="Helical" evidence="6">
    <location>
        <begin position="250"/>
        <end position="270"/>
    </location>
</feature>